<keyword evidence="4 6" id="KW-1133">Transmembrane helix</keyword>
<evidence type="ECO:0000256" key="6">
    <source>
        <dbReference type="SAM" id="Phobius"/>
    </source>
</evidence>
<protein>
    <submittedName>
        <fullName evidence="7">YitT family protein</fullName>
    </submittedName>
</protein>
<dbReference type="EMBL" id="JACSQL010000001">
    <property type="protein sequence ID" value="MBD7966895.1"/>
    <property type="molecule type" value="Genomic_DNA"/>
</dbReference>
<keyword evidence="8" id="KW-1185">Reference proteome</keyword>
<feature type="transmembrane region" description="Helical" evidence="6">
    <location>
        <begin position="162"/>
        <end position="181"/>
    </location>
</feature>
<dbReference type="InterPro" id="IPR051461">
    <property type="entry name" value="UPF0750_membrane"/>
</dbReference>
<keyword evidence="3 6" id="KW-0812">Transmembrane</keyword>
<feature type="transmembrane region" description="Helical" evidence="6">
    <location>
        <begin position="65"/>
        <end position="83"/>
    </location>
</feature>
<keyword evidence="5 6" id="KW-0472">Membrane</keyword>
<feature type="transmembrane region" description="Helical" evidence="6">
    <location>
        <begin position="120"/>
        <end position="141"/>
    </location>
</feature>
<feature type="transmembrane region" description="Helical" evidence="6">
    <location>
        <begin position="24"/>
        <end position="45"/>
    </location>
</feature>
<dbReference type="PIRSF" id="PIRSF006483">
    <property type="entry name" value="Membrane_protein_YitT"/>
    <property type="match status" value="1"/>
</dbReference>
<reference evidence="7 8" key="1">
    <citation type="submission" date="2020-08" db="EMBL/GenBank/DDBJ databases">
        <title>A Genomic Blueprint of the Chicken Gut Microbiome.</title>
        <authorList>
            <person name="Gilroy R."/>
            <person name="Ravi A."/>
            <person name="Getino M."/>
            <person name="Pursley I."/>
            <person name="Horton D.L."/>
            <person name="Alikhan N.-F."/>
            <person name="Baker D."/>
            <person name="Gharbi K."/>
            <person name="Hall N."/>
            <person name="Watson M."/>
            <person name="Adriaenssens E.M."/>
            <person name="Foster-Nyarko E."/>
            <person name="Jarju S."/>
            <person name="Secka A."/>
            <person name="Antonio M."/>
            <person name="Oren A."/>
            <person name="Chaudhuri R."/>
            <person name="La Ragione R.M."/>
            <person name="Hildebrand F."/>
            <person name="Pallen M.J."/>
        </authorList>
    </citation>
    <scope>NUCLEOTIDE SEQUENCE [LARGE SCALE GENOMIC DNA]</scope>
    <source>
        <strain evidence="7 8">Sa2BVA9</strain>
    </source>
</reference>
<feature type="transmembrane region" description="Helical" evidence="6">
    <location>
        <begin position="187"/>
        <end position="205"/>
    </location>
</feature>
<sequence>MNQSPHSVLSSSAKLSYRIWIKKLLFVILGGILASIGLELFLHPNQLIIGGVTGISAMFAYQTEMRLGLFLFLFNLPFILLSYKRVQRQYAILTVLGLVVLSLSSLMLHSFPALIEHPLLAAACGGLFLGIGIGMVLYEGGTLDTLAIQPMDHTNNNRSKYRLERVIMVVNLVVLTTAGITLGTQQAMYSIVAYLIAFEGVHFSLRGYTFNRKICIVSAETERIEQSIKTRLHRDPEASEDRLEEITHGSEPWGTLPVLYYKIHLFESRRIKYIVRSIDPHASILFDRDMNRL</sequence>
<comment type="subcellular location">
    <subcellularLocation>
        <location evidence="1">Cell membrane</location>
        <topology evidence="1">Multi-pass membrane protein</topology>
    </subcellularLocation>
</comment>
<feature type="transmembrane region" description="Helical" evidence="6">
    <location>
        <begin position="90"/>
        <end position="108"/>
    </location>
</feature>
<evidence type="ECO:0000256" key="1">
    <source>
        <dbReference type="ARBA" id="ARBA00004651"/>
    </source>
</evidence>
<proteinExistence type="predicted"/>
<dbReference type="Proteomes" id="UP000608071">
    <property type="component" value="Unassembled WGS sequence"/>
</dbReference>
<accession>A0ABR8STS2</accession>
<dbReference type="InterPro" id="IPR003740">
    <property type="entry name" value="YitT"/>
</dbReference>
<dbReference type="PANTHER" id="PTHR33545:SF3">
    <property type="entry name" value="UPF0750 MEMBRANE PROTEIN YQFU"/>
    <property type="match status" value="1"/>
</dbReference>
<evidence type="ECO:0000256" key="4">
    <source>
        <dbReference type="ARBA" id="ARBA00022989"/>
    </source>
</evidence>
<comment type="caution">
    <text evidence="7">The sequence shown here is derived from an EMBL/GenBank/DDBJ whole genome shotgun (WGS) entry which is preliminary data.</text>
</comment>
<gene>
    <name evidence="7" type="ORF">H9647_02350</name>
</gene>
<evidence type="ECO:0000256" key="2">
    <source>
        <dbReference type="ARBA" id="ARBA00022475"/>
    </source>
</evidence>
<evidence type="ECO:0000313" key="7">
    <source>
        <dbReference type="EMBL" id="MBD7966895.1"/>
    </source>
</evidence>
<organism evidence="7 8">
    <name type="scientific">Paenibacillus gallinarum</name>
    <dbReference type="NCBI Taxonomy" id="2762232"/>
    <lineage>
        <taxon>Bacteria</taxon>
        <taxon>Bacillati</taxon>
        <taxon>Bacillota</taxon>
        <taxon>Bacilli</taxon>
        <taxon>Bacillales</taxon>
        <taxon>Paenibacillaceae</taxon>
        <taxon>Paenibacillus</taxon>
    </lineage>
</organism>
<dbReference type="PANTHER" id="PTHR33545">
    <property type="entry name" value="UPF0750 MEMBRANE PROTEIN YITT-RELATED"/>
    <property type="match status" value="1"/>
</dbReference>
<evidence type="ECO:0000256" key="3">
    <source>
        <dbReference type="ARBA" id="ARBA00022692"/>
    </source>
</evidence>
<keyword evidence="2" id="KW-1003">Cell membrane</keyword>
<name>A0ABR8STS2_9BACL</name>
<dbReference type="Pfam" id="PF02588">
    <property type="entry name" value="YitT_membrane"/>
    <property type="match status" value="1"/>
</dbReference>
<evidence type="ECO:0000256" key="5">
    <source>
        <dbReference type="ARBA" id="ARBA00023136"/>
    </source>
</evidence>
<evidence type="ECO:0000313" key="8">
    <source>
        <dbReference type="Proteomes" id="UP000608071"/>
    </source>
</evidence>
<dbReference type="RefSeq" id="WP_191797832.1">
    <property type="nucleotide sequence ID" value="NZ_JACSQL010000001.1"/>
</dbReference>